<accession>A0ABS2REN9</accession>
<dbReference type="InterPro" id="IPR036291">
    <property type="entry name" value="NAD(P)-bd_dom_sf"/>
</dbReference>
<dbReference type="Gene3D" id="3.40.50.720">
    <property type="entry name" value="NAD(P)-binding Rossmann-like Domain"/>
    <property type="match status" value="1"/>
</dbReference>
<feature type="domain" description="GFO/IDH/MocA-like oxidoreductase" evidence="3">
    <location>
        <begin position="137"/>
        <end position="281"/>
    </location>
</feature>
<dbReference type="PANTHER" id="PTHR43818">
    <property type="entry name" value="BCDNA.GH03377"/>
    <property type="match status" value="1"/>
</dbReference>
<proteinExistence type="predicted"/>
<name>A0ABS2REN9_9ACTN</name>
<dbReference type="InterPro" id="IPR055170">
    <property type="entry name" value="GFO_IDH_MocA-like_dom"/>
</dbReference>
<dbReference type="SUPFAM" id="SSF51735">
    <property type="entry name" value="NAD(P)-binding Rossmann-fold domains"/>
    <property type="match status" value="1"/>
</dbReference>
<dbReference type="Pfam" id="PF01408">
    <property type="entry name" value="GFO_IDH_MocA"/>
    <property type="match status" value="1"/>
</dbReference>
<dbReference type="PANTHER" id="PTHR43818:SF11">
    <property type="entry name" value="BCDNA.GH03377"/>
    <property type="match status" value="1"/>
</dbReference>
<sequence>MSESTDRKIRAGVIGVGWAGEQHLIGYSTADDVEIVGLAGMEPDRLELLGDRYGAELRFADWEQLLAEGDLDVVSICTPTALHGPMAIAALNAGVHVLSEKPMAENADVARAMVDAARANDRVLDVLFNHRRGGQVKALKKIIDQGILGNIYYAKAGWLRRSGIPGLGSWFTKMATAGGGPMMDIGVHMLDMAMHLLNEPRVTTVSAATYAEFGPRGRGGAGGLAGAKSGGSGAVDFEVEDLSTAFMRLDTGSTLLLETSWASWIPHDLIYVNVYGSEGGATLELGGAPATYTKLDVWTEVAGVPAELQPDIPASGGHTEAVQDFLVLVRSGDWEQHRGEMGLSRSVVVDACYASAQKGAEVTVD</sequence>
<dbReference type="Proteomes" id="UP000704762">
    <property type="component" value="Unassembled WGS sequence"/>
</dbReference>
<dbReference type="Pfam" id="PF22725">
    <property type="entry name" value="GFO_IDH_MocA_C3"/>
    <property type="match status" value="1"/>
</dbReference>
<evidence type="ECO:0000313" key="4">
    <source>
        <dbReference type="EMBL" id="MBM7797455.1"/>
    </source>
</evidence>
<protein>
    <submittedName>
        <fullName evidence="4">Dehydrogenase</fullName>
    </submittedName>
</protein>
<dbReference type="Gene3D" id="3.30.360.10">
    <property type="entry name" value="Dihydrodipicolinate Reductase, domain 2"/>
    <property type="match status" value="1"/>
</dbReference>
<keyword evidence="1" id="KW-0560">Oxidoreductase</keyword>
<dbReference type="SUPFAM" id="SSF55347">
    <property type="entry name" value="Glyceraldehyde-3-phosphate dehydrogenase-like, C-terminal domain"/>
    <property type="match status" value="1"/>
</dbReference>
<evidence type="ECO:0000313" key="5">
    <source>
        <dbReference type="Proteomes" id="UP000704762"/>
    </source>
</evidence>
<dbReference type="RefSeq" id="WP_204916138.1">
    <property type="nucleotide sequence ID" value="NZ_BAAAQP010000003.1"/>
</dbReference>
<gene>
    <name evidence="4" type="ORF">JOE57_000376</name>
</gene>
<dbReference type="EMBL" id="JAFBCF010000001">
    <property type="protein sequence ID" value="MBM7797455.1"/>
    <property type="molecule type" value="Genomic_DNA"/>
</dbReference>
<keyword evidence="5" id="KW-1185">Reference proteome</keyword>
<feature type="domain" description="Gfo/Idh/MocA-like oxidoreductase N-terminal" evidence="2">
    <location>
        <begin position="9"/>
        <end position="126"/>
    </location>
</feature>
<reference evidence="4 5" key="1">
    <citation type="submission" date="2021-01" db="EMBL/GenBank/DDBJ databases">
        <title>Sequencing the genomes of 1000 actinobacteria strains.</title>
        <authorList>
            <person name="Klenk H.-P."/>
        </authorList>
    </citation>
    <scope>NUCLEOTIDE SEQUENCE [LARGE SCALE GENOMIC DNA]</scope>
    <source>
        <strain evidence="4 5">DSM 18662</strain>
    </source>
</reference>
<organism evidence="4 5">
    <name type="scientific">Microlunatus panaciterrae</name>
    <dbReference type="NCBI Taxonomy" id="400768"/>
    <lineage>
        <taxon>Bacteria</taxon>
        <taxon>Bacillati</taxon>
        <taxon>Actinomycetota</taxon>
        <taxon>Actinomycetes</taxon>
        <taxon>Propionibacteriales</taxon>
        <taxon>Propionibacteriaceae</taxon>
        <taxon>Microlunatus</taxon>
    </lineage>
</organism>
<evidence type="ECO:0000256" key="1">
    <source>
        <dbReference type="ARBA" id="ARBA00023002"/>
    </source>
</evidence>
<dbReference type="InterPro" id="IPR000683">
    <property type="entry name" value="Gfo/Idh/MocA-like_OxRdtase_N"/>
</dbReference>
<dbReference type="InterPro" id="IPR050463">
    <property type="entry name" value="Gfo/Idh/MocA_oxidrdct_glycsds"/>
</dbReference>
<comment type="caution">
    <text evidence="4">The sequence shown here is derived from an EMBL/GenBank/DDBJ whole genome shotgun (WGS) entry which is preliminary data.</text>
</comment>
<evidence type="ECO:0000259" key="2">
    <source>
        <dbReference type="Pfam" id="PF01408"/>
    </source>
</evidence>
<evidence type="ECO:0000259" key="3">
    <source>
        <dbReference type="Pfam" id="PF22725"/>
    </source>
</evidence>